<dbReference type="AlphaFoldDB" id="A0A224XYC2"/>
<protein>
    <submittedName>
        <fullName evidence="1">Uncharacterized protein</fullName>
    </submittedName>
</protein>
<dbReference type="EMBL" id="GFTR01000062">
    <property type="protein sequence ID" value="JAW16364.1"/>
    <property type="molecule type" value="Transcribed_RNA"/>
</dbReference>
<accession>A0A224XYC2</accession>
<name>A0A224XYC2_9HEMI</name>
<reference evidence="1" key="1">
    <citation type="journal article" date="2018" name="PLoS Negl. Trop. Dis.">
        <title>An insight into the salivary gland and fat body transcriptome of Panstrongylus lignarius (Hemiptera: Heteroptera), the main vector of Chagas disease in Peru.</title>
        <authorList>
            <person name="Nevoa J.C."/>
            <person name="Mendes M.T."/>
            <person name="da Silva M.V."/>
            <person name="Soares S.C."/>
            <person name="Oliveira C.J.F."/>
            <person name="Ribeiro J.M.C."/>
        </authorList>
    </citation>
    <scope>NUCLEOTIDE SEQUENCE</scope>
</reference>
<evidence type="ECO:0000313" key="1">
    <source>
        <dbReference type="EMBL" id="JAW16364.1"/>
    </source>
</evidence>
<sequence>MSRASAQRKDSANVIRLFALSSSVLSSHCTEAVCAALVYKDIKCLESAQHLSLLIGFLLYAIALDPI</sequence>
<organism evidence="1">
    <name type="scientific">Panstrongylus lignarius</name>
    <dbReference type="NCBI Taxonomy" id="156445"/>
    <lineage>
        <taxon>Eukaryota</taxon>
        <taxon>Metazoa</taxon>
        <taxon>Ecdysozoa</taxon>
        <taxon>Arthropoda</taxon>
        <taxon>Hexapoda</taxon>
        <taxon>Insecta</taxon>
        <taxon>Pterygota</taxon>
        <taxon>Neoptera</taxon>
        <taxon>Paraneoptera</taxon>
        <taxon>Hemiptera</taxon>
        <taxon>Heteroptera</taxon>
        <taxon>Panheteroptera</taxon>
        <taxon>Cimicomorpha</taxon>
        <taxon>Reduviidae</taxon>
        <taxon>Triatominae</taxon>
        <taxon>Panstrongylus</taxon>
    </lineage>
</organism>
<proteinExistence type="predicted"/>